<reference evidence="2 3" key="1">
    <citation type="submission" date="2021-12" db="EMBL/GenBank/DDBJ databases">
        <title>Discovery of the Pendulisporaceae a myxobacterial family with distinct sporulation behavior and unique specialized metabolism.</title>
        <authorList>
            <person name="Garcia R."/>
            <person name="Popoff A."/>
            <person name="Bader C.D."/>
            <person name="Loehr J."/>
            <person name="Walesch S."/>
            <person name="Walt C."/>
            <person name="Boldt J."/>
            <person name="Bunk B."/>
            <person name="Haeckl F.J.F.P.J."/>
            <person name="Gunesch A.P."/>
            <person name="Birkelbach J."/>
            <person name="Nuebel U."/>
            <person name="Pietschmann T."/>
            <person name="Bach T."/>
            <person name="Mueller R."/>
        </authorList>
    </citation>
    <scope>NUCLEOTIDE SEQUENCE [LARGE SCALE GENOMIC DNA]</scope>
    <source>
        <strain evidence="2 3">MSr11954</strain>
    </source>
</reference>
<protein>
    <submittedName>
        <fullName evidence="2">Uncharacterized protein</fullName>
    </submittedName>
</protein>
<evidence type="ECO:0000256" key="1">
    <source>
        <dbReference type="SAM" id="SignalP"/>
    </source>
</evidence>
<feature type="signal peptide" evidence="1">
    <location>
        <begin position="1"/>
        <end position="33"/>
    </location>
</feature>
<dbReference type="EMBL" id="CP089984">
    <property type="protein sequence ID" value="WXB12578.1"/>
    <property type="molecule type" value="Genomic_DNA"/>
</dbReference>
<proteinExistence type="predicted"/>
<evidence type="ECO:0000313" key="3">
    <source>
        <dbReference type="Proteomes" id="UP001370348"/>
    </source>
</evidence>
<keyword evidence="1" id="KW-0732">Signal</keyword>
<name>A0ABZ2LNU2_9BACT</name>
<sequence>MSTRRVRIRNGLDVGKAVVLTAVMSVFGAVACAADGADGTESTTEEAMNEMLLDVESDDGELGAACHVPKTCAGIESAMKKWVAKHRSCGDGLPSCEYIPDLDYVNLCEIVAAKKKDRKKLDALLKAFKDKGCTTTGVCGHTPGSAVCENGTCQWKRDTSCEDCPRDLDPQCTVNNLNALNKCYAEHCLKSPVAHAGFCEDSAECKGAQGTCEEWTSNETAFCPDGTRWHGAFWTPEATKGCAEGNFQNTCCVPWDQPCSYIGSTVSLNIDPFTCATPTGGGMPWVCVDANDTSTCTMAAKMQQPLNPNGPYNADITMISHLGNMAEITGVHRETGAHFRCTGKVSYDISRANTWNCETCQNGACTQCQAQQTYLCSL</sequence>
<keyword evidence="3" id="KW-1185">Reference proteome</keyword>
<dbReference type="Proteomes" id="UP001370348">
    <property type="component" value="Chromosome"/>
</dbReference>
<organism evidence="2 3">
    <name type="scientific">Pendulispora albinea</name>
    <dbReference type="NCBI Taxonomy" id="2741071"/>
    <lineage>
        <taxon>Bacteria</taxon>
        <taxon>Pseudomonadati</taxon>
        <taxon>Myxococcota</taxon>
        <taxon>Myxococcia</taxon>
        <taxon>Myxococcales</taxon>
        <taxon>Sorangiineae</taxon>
        <taxon>Pendulisporaceae</taxon>
        <taxon>Pendulispora</taxon>
    </lineage>
</organism>
<evidence type="ECO:0000313" key="2">
    <source>
        <dbReference type="EMBL" id="WXB12578.1"/>
    </source>
</evidence>
<accession>A0ABZ2LNU2</accession>
<dbReference type="RefSeq" id="WP_394822200.1">
    <property type="nucleotide sequence ID" value="NZ_CP089984.1"/>
</dbReference>
<dbReference type="PROSITE" id="PS51257">
    <property type="entry name" value="PROKAR_LIPOPROTEIN"/>
    <property type="match status" value="1"/>
</dbReference>
<gene>
    <name evidence="2" type="ORF">LZC94_32610</name>
</gene>
<feature type="chain" id="PRO_5045152605" evidence="1">
    <location>
        <begin position="34"/>
        <end position="378"/>
    </location>
</feature>